<dbReference type="EC" id="2.7.7.49" evidence="1"/>
<feature type="domain" description="Integrase zinc-binding" evidence="2">
    <location>
        <begin position="22"/>
        <end position="62"/>
    </location>
</feature>
<gene>
    <name evidence="3" type="ORF">CGOC_LOCUS10488</name>
</gene>
<evidence type="ECO:0000313" key="3">
    <source>
        <dbReference type="EMBL" id="VDN26790.1"/>
    </source>
</evidence>
<evidence type="ECO:0000313" key="4">
    <source>
        <dbReference type="Proteomes" id="UP000271889"/>
    </source>
</evidence>
<dbReference type="InterPro" id="IPR041588">
    <property type="entry name" value="Integrase_H2C2"/>
</dbReference>
<evidence type="ECO:0000256" key="1">
    <source>
        <dbReference type="ARBA" id="ARBA00012493"/>
    </source>
</evidence>
<dbReference type="Proteomes" id="UP000271889">
    <property type="component" value="Unassembled WGS sequence"/>
</dbReference>
<dbReference type="Pfam" id="PF17921">
    <property type="entry name" value="Integrase_H2C2"/>
    <property type="match status" value="1"/>
</dbReference>
<dbReference type="PANTHER" id="PTHR37984">
    <property type="entry name" value="PROTEIN CBG26694"/>
    <property type="match status" value="1"/>
</dbReference>
<dbReference type="OrthoDB" id="5861663at2759"/>
<name>A0A3P7MJQ5_CYLGO</name>
<sequence length="100" mass="11458">MSDLSRKSCVTERASSNCPKKELHVGHPGIVRMKKLARSYVYWLNVIEDCKDLVRRCTKCQVLTKNPTEVSLSSTGHPRLEYGRGYTLISLDQRKESSTW</sequence>
<reference evidence="3 4" key="1">
    <citation type="submission" date="2018-11" db="EMBL/GenBank/DDBJ databases">
        <authorList>
            <consortium name="Pathogen Informatics"/>
        </authorList>
    </citation>
    <scope>NUCLEOTIDE SEQUENCE [LARGE SCALE GENOMIC DNA]</scope>
</reference>
<accession>A0A3P7MJQ5</accession>
<organism evidence="3 4">
    <name type="scientific">Cylicostephanus goldi</name>
    <name type="common">Nematode worm</name>
    <dbReference type="NCBI Taxonomy" id="71465"/>
    <lineage>
        <taxon>Eukaryota</taxon>
        <taxon>Metazoa</taxon>
        <taxon>Ecdysozoa</taxon>
        <taxon>Nematoda</taxon>
        <taxon>Chromadorea</taxon>
        <taxon>Rhabditida</taxon>
        <taxon>Rhabditina</taxon>
        <taxon>Rhabditomorpha</taxon>
        <taxon>Strongyloidea</taxon>
        <taxon>Strongylidae</taxon>
        <taxon>Cylicostephanus</taxon>
    </lineage>
</organism>
<keyword evidence="4" id="KW-1185">Reference proteome</keyword>
<dbReference type="Gene3D" id="1.10.340.70">
    <property type="match status" value="1"/>
</dbReference>
<proteinExistence type="predicted"/>
<dbReference type="EMBL" id="UYRV01111498">
    <property type="protein sequence ID" value="VDN26790.1"/>
    <property type="molecule type" value="Genomic_DNA"/>
</dbReference>
<dbReference type="GO" id="GO:0003964">
    <property type="term" value="F:RNA-directed DNA polymerase activity"/>
    <property type="evidence" value="ECO:0007669"/>
    <property type="project" value="UniProtKB-EC"/>
</dbReference>
<protein>
    <recommendedName>
        <fullName evidence="1">RNA-directed DNA polymerase</fullName>
        <ecNumber evidence="1">2.7.7.49</ecNumber>
    </recommendedName>
</protein>
<dbReference type="PANTHER" id="PTHR37984:SF5">
    <property type="entry name" value="PROTEIN NYNRIN-LIKE"/>
    <property type="match status" value="1"/>
</dbReference>
<dbReference type="AlphaFoldDB" id="A0A3P7MJQ5"/>
<evidence type="ECO:0000259" key="2">
    <source>
        <dbReference type="Pfam" id="PF17921"/>
    </source>
</evidence>
<dbReference type="InterPro" id="IPR050951">
    <property type="entry name" value="Retrovirus_Pol_polyprotein"/>
</dbReference>